<dbReference type="PANTHER" id="PTHR47695:SF5">
    <property type="entry name" value="DISABLED HOMOLOG 2"/>
    <property type="match status" value="1"/>
</dbReference>
<feature type="region of interest" description="Disordered" evidence="6">
    <location>
        <begin position="591"/>
        <end position="617"/>
    </location>
</feature>
<feature type="region of interest" description="Disordered" evidence="6">
    <location>
        <begin position="19"/>
        <end position="52"/>
    </location>
</feature>
<dbReference type="PROSITE" id="PS01179">
    <property type="entry name" value="PID"/>
    <property type="match status" value="1"/>
</dbReference>
<dbReference type="GO" id="GO:0006898">
    <property type="term" value="P:receptor-mediated endocytosis"/>
    <property type="evidence" value="ECO:0007669"/>
    <property type="project" value="TreeGrafter"/>
</dbReference>
<feature type="compositionally biased region" description="Low complexity" evidence="6">
    <location>
        <begin position="476"/>
        <end position="495"/>
    </location>
</feature>
<evidence type="ECO:0000256" key="3">
    <source>
        <dbReference type="ARBA" id="ARBA00022490"/>
    </source>
</evidence>
<feature type="region of interest" description="Disordered" evidence="6">
    <location>
        <begin position="458"/>
        <end position="499"/>
    </location>
</feature>
<feature type="region of interest" description="Disordered" evidence="6">
    <location>
        <begin position="408"/>
        <end position="430"/>
    </location>
</feature>
<keyword evidence="9" id="KW-1185">Reference proteome</keyword>
<dbReference type="SMART" id="SM00462">
    <property type="entry name" value="PTB"/>
    <property type="match status" value="1"/>
</dbReference>
<dbReference type="PANTHER" id="PTHR47695">
    <property type="entry name" value="PID DOMAIN-CONTAINING PROTEIN"/>
    <property type="match status" value="1"/>
</dbReference>
<dbReference type="GO" id="GO:0090090">
    <property type="term" value="P:negative regulation of canonical Wnt signaling pathway"/>
    <property type="evidence" value="ECO:0007669"/>
    <property type="project" value="TreeGrafter"/>
</dbReference>
<feature type="compositionally biased region" description="Low complexity" evidence="6">
    <location>
        <begin position="278"/>
        <end position="297"/>
    </location>
</feature>
<proteinExistence type="predicted"/>
<evidence type="ECO:0000256" key="2">
    <source>
        <dbReference type="ARBA" id="ARBA00022473"/>
    </source>
</evidence>
<keyword evidence="3" id="KW-0963">Cytoplasm</keyword>
<keyword evidence="5" id="KW-0221">Differentiation</keyword>
<dbReference type="GO" id="GO:0010718">
    <property type="term" value="P:positive regulation of epithelial to mesenchymal transition"/>
    <property type="evidence" value="ECO:0007669"/>
    <property type="project" value="TreeGrafter"/>
</dbReference>
<dbReference type="GO" id="GO:0030154">
    <property type="term" value="P:cell differentiation"/>
    <property type="evidence" value="ECO:0007669"/>
    <property type="project" value="UniProtKB-KW"/>
</dbReference>
<sequence>MNLTSNIADHHLIMSTEAETTTINSQPEQQAPLKAQPSKKEKKKGPEKTNESLLARFKGDGVRYKAKLIGIDDVPEARGDKMSQDSMMKLKGMAVAARSQGQHKQKISVNISLSGIKITDEKTGIIEHEHPVNKVSFIARDVTDNRTFGYICGGEGQHQFFAIKTAQQAEPLVVDLKDLFQLIYNMKKKEEEDKRKGIDQMDLFGDMSTPPDVGSPTETKEILLVDLNSEIETKQIFAKEDLFLNGITTSLLPPKSQLPFLPESSFSTNLSFFPAPNQDPFSDDPFAQPDQDQPALPLFNSLKSADQKKGSLSTLTPVSNGASNSDIDYIGKQFDQISNRTGKQEALTNQWPLASKLPAARMPNGVPEKEQDGFLNALSNLFVEGPSRGVSLQNGVKLDSESSIQLMSHESITISPPPQSTKPGRGRRSVKVNKTASNDIFSSDLFAPTTESLSLTSVAQTGPMPTNPLDLFKTSPTTAPPLAGLGGLPATSSSPGHAQTSAFTQAASVFPVSMMPAWPTGFTQPLAFGTQAVSSWSQPASFVPVTSQTSGLWAQPAQVPPTSWTQPSIAVNPFQSSVFPSSTLLTQTSSVLPSMSTTSPPQPQPTTTPQKELSKRECDVFIALDPLGDREMKDVKEMFKNFQLTKPPAVPARRGEQQSLSEPPKPISQQTVLPADGLFESQAKPDLFSASSKESQKPPSGPLGDSFGNPFA</sequence>
<dbReference type="SUPFAM" id="SSF50729">
    <property type="entry name" value="PH domain-like"/>
    <property type="match status" value="1"/>
</dbReference>
<feature type="compositionally biased region" description="Polar residues" evidence="6">
    <location>
        <begin position="19"/>
        <end position="29"/>
    </location>
</feature>
<dbReference type="GO" id="GO:0005737">
    <property type="term" value="C:cytoplasm"/>
    <property type="evidence" value="ECO:0007669"/>
    <property type="project" value="UniProtKB-SubCell"/>
</dbReference>
<name>A0A8C4UWF6_FALTI</name>
<dbReference type="Ensembl" id="ENSFTIT00000019366.1">
    <property type="protein sequence ID" value="ENSFTIP00000018585.1"/>
    <property type="gene ID" value="ENSFTIG00000012288.1"/>
</dbReference>
<evidence type="ECO:0000256" key="1">
    <source>
        <dbReference type="ARBA" id="ARBA00004496"/>
    </source>
</evidence>
<reference evidence="8" key="1">
    <citation type="submission" date="2025-08" db="UniProtKB">
        <authorList>
            <consortium name="Ensembl"/>
        </authorList>
    </citation>
    <scope>IDENTIFICATION</scope>
</reference>
<feature type="domain" description="PID" evidence="7">
    <location>
        <begin position="59"/>
        <end position="192"/>
    </location>
</feature>
<dbReference type="GO" id="GO:0045807">
    <property type="term" value="P:positive regulation of endocytosis"/>
    <property type="evidence" value="ECO:0007669"/>
    <property type="project" value="TreeGrafter"/>
</dbReference>
<dbReference type="InterPro" id="IPR048559">
    <property type="entry name" value="DAB1/2_SBM"/>
</dbReference>
<evidence type="ECO:0000313" key="9">
    <source>
        <dbReference type="Proteomes" id="UP000694562"/>
    </source>
</evidence>
<accession>A0A8C4UWF6</accession>
<evidence type="ECO:0000256" key="4">
    <source>
        <dbReference type="ARBA" id="ARBA00022553"/>
    </source>
</evidence>
<dbReference type="InterPro" id="IPR006020">
    <property type="entry name" value="PTB/PI_dom"/>
</dbReference>
<dbReference type="OMA" id="FMSHEPI"/>
<evidence type="ECO:0000256" key="6">
    <source>
        <dbReference type="SAM" id="MobiDB-lite"/>
    </source>
</evidence>
<dbReference type="InterPro" id="IPR048561">
    <property type="entry name" value="Dab_PTB"/>
</dbReference>
<keyword evidence="4" id="KW-0597">Phosphoprotein</keyword>
<dbReference type="AlphaFoldDB" id="A0A8C4UWF6"/>
<evidence type="ECO:0000259" key="7">
    <source>
        <dbReference type="PROSITE" id="PS01179"/>
    </source>
</evidence>
<dbReference type="CDD" id="cd01215">
    <property type="entry name" value="PTB_Dab"/>
    <property type="match status" value="1"/>
</dbReference>
<protein>
    <recommendedName>
        <fullName evidence="7">PID domain-containing protein</fullName>
    </recommendedName>
</protein>
<feature type="compositionally biased region" description="Polar residues" evidence="6">
    <location>
        <begin position="657"/>
        <end position="672"/>
    </location>
</feature>
<feature type="region of interest" description="Disordered" evidence="6">
    <location>
        <begin position="646"/>
        <end position="712"/>
    </location>
</feature>
<dbReference type="GO" id="GO:0035615">
    <property type="term" value="F:clathrin adaptor activity"/>
    <property type="evidence" value="ECO:0007669"/>
    <property type="project" value="TreeGrafter"/>
</dbReference>
<evidence type="ECO:0000313" key="8">
    <source>
        <dbReference type="Ensembl" id="ENSFTIP00000018585.1"/>
    </source>
</evidence>
<dbReference type="GO" id="GO:0005905">
    <property type="term" value="C:clathrin-coated pit"/>
    <property type="evidence" value="ECO:0007669"/>
    <property type="project" value="TreeGrafter"/>
</dbReference>
<dbReference type="GO" id="GO:0038024">
    <property type="term" value="F:cargo receptor activity"/>
    <property type="evidence" value="ECO:0007669"/>
    <property type="project" value="TreeGrafter"/>
</dbReference>
<feature type="region of interest" description="Disordered" evidence="6">
    <location>
        <begin position="277"/>
        <end position="297"/>
    </location>
</feature>
<evidence type="ECO:0000256" key="5">
    <source>
        <dbReference type="ARBA" id="ARBA00022782"/>
    </source>
</evidence>
<dbReference type="InterPro" id="IPR011993">
    <property type="entry name" value="PH-like_dom_sf"/>
</dbReference>
<dbReference type="Gene3D" id="2.30.29.30">
    <property type="entry name" value="Pleckstrin-homology domain (PH domain)/Phosphotyrosine-binding domain (PTB)"/>
    <property type="match status" value="1"/>
</dbReference>
<dbReference type="FunFam" id="2.30.29.30:FF:000035">
    <property type="entry name" value="Disabled homolog 2 isoform 1"/>
    <property type="match status" value="1"/>
</dbReference>
<reference evidence="8" key="2">
    <citation type="submission" date="2025-09" db="UniProtKB">
        <authorList>
            <consortium name="Ensembl"/>
        </authorList>
    </citation>
    <scope>IDENTIFICATION</scope>
</reference>
<comment type="subcellular location">
    <subcellularLocation>
        <location evidence="1">Cytoplasm</location>
    </subcellularLocation>
</comment>
<dbReference type="Proteomes" id="UP000694562">
    <property type="component" value="Unplaced"/>
</dbReference>
<keyword evidence="2" id="KW-0217">Developmental protein</keyword>
<dbReference type="OrthoDB" id="10069833at2759"/>
<organism evidence="8 9">
    <name type="scientific">Falco tinnunculus</name>
    <name type="common">Common kestrel</name>
    <dbReference type="NCBI Taxonomy" id="100819"/>
    <lineage>
        <taxon>Eukaryota</taxon>
        <taxon>Metazoa</taxon>
        <taxon>Chordata</taxon>
        <taxon>Craniata</taxon>
        <taxon>Vertebrata</taxon>
        <taxon>Euteleostomi</taxon>
        <taxon>Archelosauria</taxon>
        <taxon>Archosauria</taxon>
        <taxon>Dinosauria</taxon>
        <taxon>Saurischia</taxon>
        <taxon>Theropoda</taxon>
        <taxon>Coelurosauria</taxon>
        <taxon>Aves</taxon>
        <taxon>Neognathae</taxon>
        <taxon>Neoaves</taxon>
        <taxon>Telluraves</taxon>
        <taxon>Australaves</taxon>
        <taxon>Falconiformes</taxon>
        <taxon>Falconidae</taxon>
        <taxon>Falco</taxon>
    </lineage>
</organism>
<dbReference type="Pfam" id="PF21792">
    <property type="entry name" value="DAB2_SBM"/>
    <property type="match status" value="1"/>
</dbReference>